<accession>A0A9P4IQE1</accession>
<keyword evidence="4" id="KW-1185">Reference proteome</keyword>
<organism evidence="3 4">
    <name type="scientific">Rhizodiscina lignyota</name>
    <dbReference type="NCBI Taxonomy" id="1504668"/>
    <lineage>
        <taxon>Eukaryota</taxon>
        <taxon>Fungi</taxon>
        <taxon>Dikarya</taxon>
        <taxon>Ascomycota</taxon>
        <taxon>Pezizomycotina</taxon>
        <taxon>Dothideomycetes</taxon>
        <taxon>Pleosporomycetidae</taxon>
        <taxon>Aulographales</taxon>
        <taxon>Rhizodiscinaceae</taxon>
        <taxon>Rhizodiscina</taxon>
    </lineage>
</organism>
<gene>
    <name evidence="3" type="ORF">NA57DRAFT_62675</name>
</gene>
<dbReference type="Pfam" id="PF22664">
    <property type="entry name" value="TRI-like_N"/>
    <property type="match status" value="1"/>
</dbReference>
<protein>
    <submittedName>
        <fullName evidence="3">Trichothecene 3-O-acetyltransferase</fullName>
    </submittedName>
</protein>
<sequence>MDTLREIDLDDFHLDILGQQPRINKLYTQITFCFPFQNESPKSQVQVIHTLTKGLEKLSTNFPWVSGKVVNEDGCFKIKPFENTAGLIIKDLSLDSSILTWDTLQRANFPFSMLDESVVAPCKTLAFSDESTSELPVFLVQANFISGGLLLTLNGQHGSMDMAGLGQVIYLLAKACRGEPFTPSELSTGNMDRKNIIPLLDEHASSIELEHQISKDTPNRGVQPSQPPKFTWAYFLFAADALAALKSLAMETIPSGSFVSTDDVLSAFVWQSVSCARLPRLSTAEALYSTLSRNVDVRRYLSIPPTYPGLVSNATFHTSSIKALVQEPLGSVAANIRSALDPDNLRRRTQALATAISHGNGAKASFAGRGSPELDVRLSSWAKERCYDLDFGLGPGIGKPEAVRRPQFTDGAREGLVYFLPKTLSGEIAVGVCLRDEDLERLKRDKEFVEFGTYVG</sequence>
<evidence type="ECO:0000256" key="1">
    <source>
        <dbReference type="ARBA" id="ARBA00022679"/>
    </source>
</evidence>
<dbReference type="GO" id="GO:0016740">
    <property type="term" value="F:transferase activity"/>
    <property type="evidence" value="ECO:0007669"/>
    <property type="project" value="UniProtKB-KW"/>
</dbReference>
<dbReference type="EMBL" id="ML978121">
    <property type="protein sequence ID" value="KAF2103834.1"/>
    <property type="molecule type" value="Genomic_DNA"/>
</dbReference>
<dbReference type="AlphaFoldDB" id="A0A9P4IQE1"/>
<keyword evidence="1" id="KW-0808">Transferase</keyword>
<dbReference type="PANTHER" id="PTHR31896:SF64">
    <property type="entry name" value="TRICHOTHECENE 3-O-ACETYLTRANSFERASE"/>
    <property type="match status" value="1"/>
</dbReference>
<dbReference type="Gene3D" id="3.30.559.10">
    <property type="entry name" value="Chloramphenicol acetyltransferase-like domain"/>
    <property type="match status" value="2"/>
</dbReference>
<dbReference type="InterPro" id="IPR054710">
    <property type="entry name" value="Tri101-like_N"/>
</dbReference>
<dbReference type="InterPro" id="IPR051283">
    <property type="entry name" value="Sec_Metabolite_Acyltrans"/>
</dbReference>
<dbReference type="OrthoDB" id="1862401at2759"/>
<comment type="caution">
    <text evidence="3">The sequence shown here is derived from an EMBL/GenBank/DDBJ whole genome shotgun (WGS) entry which is preliminary data.</text>
</comment>
<evidence type="ECO:0000313" key="4">
    <source>
        <dbReference type="Proteomes" id="UP000799772"/>
    </source>
</evidence>
<evidence type="ECO:0000259" key="2">
    <source>
        <dbReference type="Pfam" id="PF22664"/>
    </source>
</evidence>
<name>A0A9P4IQE1_9PEZI</name>
<feature type="domain" description="Trichothecene 3-O-acetyltransferase-like N-terminal" evidence="2">
    <location>
        <begin position="26"/>
        <end position="176"/>
    </location>
</feature>
<dbReference type="Proteomes" id="UP000799772">
    <property type="component" value="Unassembled WGS sequence"/>
</dbReference>
<evidence type="ECO:0000313" key="3">
    <source>
        <dbReference type="EMBL" id="KAF2103834.1"/>
    </source>
</evidence>
<dbReference type="PANTHER" id="PTHR31896">
    <property type="entry name" value="FAMILY REGULATORY PROTEIN, PUTATIVE (AFU_ORTHOLOGUE AFUA_3G14730)-RELATED"/>
    <property type="match status" value="1"/>
</dbReference>
<reference evidence="3" key="1">
    <citation type="journal article" date="2020" name="Stud. Mycol.">
        <title>101 Dothideomycetes genomes: a test case for predicting lifestyles and emergence of pathogens.</title>
        <authorList>
            <person name="Haridas S."/>
            <person name="Albert R."/>
            <person name="Binder M."/>
            <person name="Bloem J."/>
            <person name="Labutti K."/>
            <person name="Salamov A."/>
            <person name="Andreopoulos B."/>
            <person name="Baker S."/>
            <person name="Barry K."/>
            <person name="Bills G."/>
            <person name="Bluhm B."/>
            <person name="Cannon C."/>
            <person name="Castanera R."/>
            <person name="Culley D."/>
            <person name="Daum C."/>
            <person name="Ezra D."/>
            <person name="Gonzalez J."/>
            <person name="Henrissat B."/>
            <person name="Kuo A."/>
            <person name="Liang C."/>
            <person name="Lipzen A."/>
            <person name="Lutzoni F."/>
            <person name="Magnuson J."/>
            <person name="Mondo S."/>
            <person name="Nolan M."/>
            <person name="Ohm R."/>
            <person name="Pangilinan J."/>
            <person name="Park H.-J."/>
            <person name="Ramirez L."/>
            <person name="Alfaro M."/>
            <person name="Sun H."/>
            <person name="Tritt A."/>
            <person name="Yoshinaga Y."/>
            <person name="Zwiers L.-H."/>
            <person name="Turgeon B."/>
            <person name="Goodwin S."/>
            <person name="Spatafora J."/>
            <person name="Crous P."/>
            <person name="Grigoriev I."/>
        </authorList>
    </citation>
    <scope>NUCLEOTIDE SEQUENCE</scope>
    <source>
        <strain evidence="3">CBS 133067</strain>
    </source>
</reference>
<dbReference type="InterPro" id="IPR023213">
    <property type="entry name" value="CAT-like_dom_sf"/>
</dbReference>
<proteinExistence type="predicted"/>